<keyword evidence="3 6" id="KW-0418">Kinase</keyword>
<accession>A0A0K2LA45</accession>
<protein>
    <submittedName>
        <fullName evidence="6">Carbohydrate kinase</fullName>
    </submittedName>
</protein>
<proteinExistence type="inferred from homology"/>
<dbReference type="RefSeq" id="WP_041499797.1">
    <property type="nucleotide sequence ID" value="NZ_BJDV01000014.1"/>
</dbReference>
<dbReference type="Gene3D" id="3.30.420.40">
    <property type="match status" value="2"/>
</dbReference>
<gene>
    <name evidence="6" type="ORF">JP39_01365</name>
</gene>
<dbReference type="InterPro" id="IPR000577">
    <property type="entry name" value="Carb_kinase_FGGY"/>
</dbReference>
<feature type="domain" description="Carbohydrate kinase FGGY C-terminal" evidence="5">
    <location>
        <begin position="260"/>
        <end position="455"/>
    </location>
</feature>
<sequence length="520" mass="57268">MTKYLMGIDNGGTSSKAAIYDINGNEIAKHTTYTTMLTPHHYWTERDMNELKEVNFEAIRGALKKSGIDAHDIVGISCTGHGNGLYLMGENGSVVRNGIISTDNRAHRIVDKWLADPKYETDVRPRTYQTVWASQPVSLLKWLDENEPDVYEKTKYVFMITDLVRYWLTGKAGFELSNASGTSMINQQTEDYDEKVFDFFGIKNWLKKMPKLVNANDECGQVTAETATATGLIEGTPVAGGLFDITASALSTGLVEGNNLSIVTGTWSINQYISKEIKVIKDLFMTSDYPIPGYHLITEASPTSGSNLTWFINTFMGPIKAELKKEGKMSIYDYCSSLVNSVEPADSKLIFFPFIFGSNAGVANATAGFVGATKSTSLGEFVRAVYEGVVFAHMAHCEKLNSINPDISGPIRIAGGITNSNTWLQMFADVFQCPLELVDVSENGALGTSMAAAVMSGVYPDFATAADKMVKISRTIQPNPANARIYQQKYALYKKELQGMHGAWKTMEDTELEEPVLENK</sequence>
<evidence type="ECO:0000256" key="3">
    <source>
        <dbReference type="ARBA" id="ARBA00022777"/>
    </source>
</evidence>
<comment type="similarity">
    <text evidence="1">Belongs to the FGGY kinase family.</text>
</comment>
<dbReference type="GO" id="GO:0016301">
    <property type="term" value="F:kinase activity"/>
    <property type="evidence" value="ECO:0007669"/>
    <property type="project" value="UniProtKB-KW"/>
</dbReference>
<dbReference type="InterPro" id="IPR018485">
    <property type="entry name" value="FGGY_C"/>
</dbReference>
<evidence type="ECO:0000313" key="7">
    <source>
        <dbReference type="Proteomes" id="UP000061546"/>
    </source>
</evidence>
<dbReference type="Pfam" id="PF00370">
    <property type="entry name" value="FGGY_N"/>
    <property type="match status" value="1"/>
</dbReference>
<dbReference type="KEGG" id="lhi:JP39_01365"/>
<dbReference type="EMBL" id="CP012559">
    <property type="protein sequence ID" value="ALB28135.1"/>
    <property type="molecule type" value="Genomic_DNA"/>
</dbReference>
<dbReference type="InterPro" id="IPR043129">
    <property type="entry name" value="ATPase_NBD"/>
</dbReference>
<evidence type="ECO:0000256" key="2">
    <source>
        <dbReference type="ARBA" id="ARBA00022679"/>
    </source>
</evidence>
<dbReference type="PANTHER" id="PTHR43095:SF3">
    <property type="entry name" value="L-XYLULOSE_3-KETO-L-GULONATE KINASE"/>
    <property type="match status" value="1"/>
</dbReference>
<dbReference type="AlphaFoldDB" id="A0A0K2LA45"/>
<dbReference type="SUPFAM" id="SSF53067">
    <property type="entry name" value="Actin-like ATPase domain"/>
    <property type="match status" value="2"/>
</dbReference>
<dbReference type="GO" id="GO:0005975">
    <property type="term" value="P:carbohydrate metabolic process"/>
    <property type="evidence" value="ECO:0007669"/>
    <property type="project" value="InterPro"/>
</dbReference>
<dbReference type="PIRSF" id="PIRSF000538">
    <property type="entry name" value="GlpK"/>
    <property type="match status" value="1"/>
</dbReference>
<keyword evidence="7" id="KW-1185">Reference proteome</keyword>
<dbReference type="CDD" id="cd07802">
    <property type="entry name" value="ASKHA_NBD_FGGY_EcLyxK-like"/>
    <property type="match status" value="1"/>
</dbReference>
<feature type="domain" description="Carbohydrate kinase FGGY N-terminal" evidence="4">
    <location>
        <begin position="4"/>
        <end position="250"/>
    </location>
</feature>
<dbReference type="PANTHER" id="PTHR43095">
    <property type="entry name" value="SUGAR KINASE"/>
    <property type="match status" value="1"/>
</dbReference>
<dbReference type="STRING" id="1074467.JP39_01365"/>
<dbReference type="InterPro" id="IPR018484">
    <property type="entry name" value="FGGY_N"/>
</dbReference>
<evidence type="ECO:0000259" key="5">
    <source>
        <dbReference type="Pfam" id="PF02782"/>
    </source>
</evidence>
<dbReference type="Pfam" id="PF02782">
    <property type="entry name" value="FGGY_C"/>
    <property type="match status" value="1"/>
</dbReference>
<name>A0A0K2LA45_9LACO</name>
<reference evidence="6 7" key="1">
    <citation type="submission" date="2015-08" db="EMBL/GenBank/DDBJ databases">
        <title>Genomic sequence of Lactobacillus heilongjiangensis DSM 28069, isolated from Chinese traditional pickle.</title>
        <authorList>
            <person name="Jiang X."/>
            <person name="Zheng B."/>
            <person name="Cheng H."/>
        </authorList>
    </citation>
    <scope>NUCLEOTIDE SEQUENCE [LARGE SCALE GENOMIC DNA]</scope>
    <source>
        <strain evidence="6 7">DSM 28069</strain>
    </source>
</reference>
<evidence type="ECO:0000259" key="4">
    <source>
        <dbReference type="Pfam" id="PF00370"/>
    </source>
</evidence>
<keyword evidence="2" id="KW-0808">Transferase</keyword>
<organism evidence="6 7">
    <name type="scientific">Companilactobacillus heilongjiangensis</name>
    <dbReference type="NCBI Taxonomy" id="1074467"/>
    <lineage>
        <taxon>Bacteria</taxon>
        <taxon>Bacillati</taxon>
        <taxon>Bacillota</taxon>
        <taxon>Bacilli</taxon>
        <taxon>Lactobacillales</taxon>
        <taxon>Lactobacillaceae</taxon>
        <taxon>Companilactobacillus</taxon>
    </lineage>
</organism>
<dbReference type="InterPro" id="IPR050406">
    <property type="entry name" value="FGGY_Carb_Kinase"/>
</dbReference>
<dbReference type="Proteomes" id="UP000061546">
    <property type="component" value="Chromosome"/>
</dbReference>
<evidence type="ECO:0000256" key="1">
    <source>
        <dbReference type="ARBA" id="ARBA00009156"/>
    </source>
</evidence>
<evidence type="ECO:0000313" key="6">
    <source>
        <dbReference type="EMBL" id="ALB28135.1"/>
    </source>
</evidence>